<keyword evidence="2" id="KW-0489">Methyltransferase</keyword>
<evidence type="ECO:0000313" key="5">
    <source>
        <dbReference type="EMBL" id="KAK5584716.1"/>
    </source>
</evidence>
<dbReference type="FunFam" id="3.40.50.150:FF:000311">
    <property type="entry name" value="Methyltransferase protein 13"/>
    <property type="match status" value="1"/>
</dbReference>
<dbReference type="SUPFAM" id="SSF53335">
    <property type="entry name" value="S-adenosyl-L-methionine-dependent methyltransferases"/>
    <property type="match status" value="1"/>
</dbReference>
<dbReference type="InterPro" id="IPR051419">
    <property type="entry name" value="Lys/N-term_MeTrsfase_sf"/>
</dbReference>
<dbReference type="InterPro" id="IPR029063">
    <property type="entry name" value="SAM-dependent_MTases_sf"/>
</dbReference>
<dbReference type="GO" id="GO:0032259">
    <property type="term" value="P:methylation"/>
    <property type="evidence" value="ECO:0007669"/>
    <property type="project" value="UniProtKB-KW"/>
</dbReference>
<protein>
    <recommendedName>
        <fullName evidence="4">Methyltransferase type 11 domain-containing protein</fullName>
    </recommendedName>
</protein>
<evidence type="ECO:0000313" key="6">
    <source>
        <dbReference type="Proteomes" id="UP001344447"/>
    </source>
</evidence>
<dbReference type="InterPro" id="IPR013216">
    <property type="entry name" value="Methyltransf_11"/>
</dbReference>
<evidence type="ECO:0000256" key="2">
    <source>
        <dbReference type="ARBA" id="ARBA00022603"/>
    </source>
</evidence>
<dbReference type="EMBL" id="JAVFKY010000001">
    <property type="protein sequence ID" value="KAK5584716.1"/>
    <property type="molecule type" value="Genomic_DNA"/>
</dbReference>
<evidence type="ECO:0000259" key="4">
    <source>
        <dbReference type="Pfam" id="PF08241"/>
    </source>
</evidence>
<comment type="caution">
    <text evidence="5">The sequence shown here is derived from an EMBL/GenBank/DDBJ whole genome shotgun (WGS) entry which is preliminary data.</text>
</comment>
<sequence length="232" mass="26991">MPEYGSLDYWDDRYTNLTVKKDFDWYHGYPTLKVFLNKFFGKKDKILMLGCGNSRLGEDMNDDEFIDIINMDYSEPLIEYMKDRTKGRVGLEYLTIDGRDMKPFFKDNEFDHVFDKGTLDAVICSDDDNENAKKIIFEVSRIIKPGGFFIVMTYGSPESRLPLLNLPIHNWTITMRMGGSSETSQMNQCHYIYICHKNSENGDSMKHIFPIETHSHFLNSSIGEVPMEVLKK</sequence>
<dbReference type="CDD" id="cd02440">
    <property type="entry name" value="AdoMet_MTases"/>
    <property type="match status" value="1"/>
</dbReference>
<dbReference type="AlphaFoldDB" id="A0AAN7YYZ8"/>
<reference evidence="5 6" key="1">
    <citation type="submission" date="2023-11" db="EMBL/GenBank/DDBJ databases">
        <title>Dfirmibasis_genome.</title>
        <authorList>
            <person name="Edelbroek B."/>
            <person name="Kjellin J."/>
            <person name="Jerlstrom-Hultqvist J."/>
            <person name="Soderbom F."/>
        </authorList>
    </citation>
    <scope>NUCLEOTIDE SEQUENCE [LARGE SCALE GENOMIC DNA]</scope>
    <source>
        <strain evidence="5 6">TNS-C-14</strain>
    </source>
</reference>
<name>A0AAN7YYZ8_9MYCE</name>
<proteinExistence type="inferred from homology"/>
<keyword evidence="3" id="KW-0808">Transferase</keyword>
<evidence type="ECO:0000256" key="1">
    <source>
        <dbReference type="ARBA" id="ARBA00008361"/>
    </source>
</evidence>
<dbReference type="Proteomes" id="UP001344447">
    <property type="component" value="Unassembled WGS sequence"/>
</dbReference>
<dbReference type="PANTHER" id="PTHR12176:SF79">
    <property type="entry name" value="METHYLTRANSFERASE TYPE 11 DOMAIN-CONTAINING PROTEIN"/>
    <property type="match status" value="1"/>
</dbReference>
<keyword evidence="6" id="KW-1185">Reference proteome</keyword>
<evidence type="ECO:0000256" key="3">
    <source>
        <dbReference type="ARBA" id="ARBA00022679"/>
    </source>
</evidence>
<dbReference type="PANTHER" id="PTHR12176">
    <property type="entry name" value="SAM-DEPENDENT METHYLTRANSFERASE SUPERFAMILY PROTEIN"/>
    <property type="match status" value="1"/>
</dbReference>
<dbReference type="Pfam" id="PF08241">
    <property type="entry name" value="Methyltransf_11"/>
    <property type="match status" value="1"/>
</dbReference>
<dbReference type="Gene3D" id="3.40.50.150">
    <property type="entry name" value="Vaccinia Virus protein VP39"/>
    <property type="match status" value="1"/>
</dbReference>
<dbReference type="GO" id="GO:0008757">
    <property type="term" value="F:S-adenosylmethionine-dependent methyltransferase activity"/>
    <property type="evidence" value="ECO:0007669"/>
    <property type="project" value="InterPro"/>
</dbReference>
<organism evidence="5 6">
    <name type="scientific">Dictyostelium firmibasis</name>
    <dbReference type="NCBI Taxonomy" id="79012"/>
    <lineage>
        <taxon>Eukaryota</taxon>
        <taxon>Amoebozoa</taxon>
        <taxon>Evosea</taxon>
        <taxon>Eumycetozoa</taxon>
        <taxon>Dictyostelia</taxon>
        <taxon>Dictyosteliales</taxon>
        <taxon>Dictyosteliaceae</taxon>
        <taxon>Dictyostelium</taxon>
    </lineage>
</organism>
<comment type="similarity">
    <text evidence="1">Belongs to the methyltransferase superfamily.</text>
</comment>
<feature type="domain" description="Methyltransferase type 11" evidence="4">
    <location>
        <begin position="47"/>
        <end position="151"/>
    </location>
</feature>
<gene>
    <name evidence="5" type="ORF">RB653_006332</name>
</gene>
<accession>A0AAN7YYZ8</accession>